<name>A0AAQ3PJR8_PASNO</name>
<reference evidence="1 2" key="1">
    <citation type="submission" date="2024-02" db="EMBL/GenBank/DDBJ databases">
        <title>High-quality chromosome-scale genome assembly of Pensacola bahiagrass (Paspalum notatum Flugge var. saurae).</title>
        <authorList>
            <person name="Vega J.M."/>
            <person name="Podio M."/>
            <person name="Orjuela J."/>
            <person name="Siena L.A."/>
            <person name="Pessino S.C."/>
            <person name="Combes M.C."/>
            <person name="Mariac C."/>
            <person name="Albertini E."/>
            <person name="Pupilli F."/>
            <person name="Ortiz J.P.A."/>
            <person name="Leblanc O."/>
        </authorList>
    </citation>
    <scope>NUCLEOTIDE SEQUENCE [LARGE SCALE GENOMIC DNA]</scope>
    <source>
        <strain evidence="1">R1</strain>
        <tissue evidence="1">Leaf</tissue>
    </source>
</reference>
<dbReference type="Proteomes" id="UP001341281">
    <property type="component" value="Chromosome 01"/>
</dbReference>
<proteinExistence type="predicted"/>
<accession>A0AAQ3PJR8</accession>
<dbReference type="PANTHER" id="PTHR11439">
    <property type="entry name" value="GAG-POL-RELATED RETROTRANSPOSON"/>
    <property type="match status" value="1"/>
</dbReference>
<dbReference type="PANTHER" id="PTHR11439:SF440">
    <property type="entry name" value="INTEGRASE CATALYTIC DOMAIN-CONTAINING PROTEIN"/>
    <property type="match status" value="1"/>
</dbReference>
<evidence type="ECO:0000313" key="1">
    <source>
        <dbReference type="EMBL" id="WVZ53384.1"/>
    </source>
</evidence>
<dbReference type="EMBL" id="CP144745">
    <property type="protein sequence ID" value="WVZ53384.1"/>
    <property type="molecule type" value="Genomic_DNA"/>
</dbReference>
<dbReference type="CDD" id="cd09272">
    <property type="entry name" value="RNase_HI_RT_Ty1"/>
    <property type="match status" value="1"/>
</dbReference>
<protein>
    <submittedName>
        <fullName evidence="1">Uncharacterized protein</fullName>
    </submittedName>
</protein>
<dbReference type="AlphaFoldDB" id="A0AAQ3PJR8"/>
<keyword evidence="2" id="KW-1185">Reference proteome</keyword>
<sequence length="178" mass="19895">MYLSCATRPDISYAVSKLSQFVSNPGNGHWEALERVFCYLKGTSSYGIHYSGYPRVLQGYSDSNWISDAELTALDTAFVEADCLRELVMNLPVVDKPVPAILMNCDNQTVIARVNSFKDNIKSSRHVKRRLKSVRKIKTSGVIALDYVPTAKNLADPFTKGLSRKVIDEASREMGMRP</sequence>
<organism evidence="1 2">
    <name type="scientific">Paspalum notatum var. saurae</name>
    <dbReference type="NCBI Taxonomy" id="547442"/>
    <lineage>
        <taxon>Eukaryota</taxon>
        <taxon>Viridiplantae</taxon>
        <taxon>Streptophyta</taxon>
        <taxon>Embryophyta</taxon>
        <taxon>Tracheophyta</taxon>
        <taxon>Spermatophyta</taxon>
        <taxon>Magnoliopsida</taxon>
        <taxon>Liliopsida</taxon>
        <taxon>Poales</taxon>
        <taxon>Poaceae</taxon>
        <taxon>PACMAD clade</taxon>
        <taxon>Panicoideae</taxon>
        <taxon>Andropogonodae</taxon>
        <taxon>Paspaleae</taxon>
        <taxon>Paspalinae</taxon>
        <taxon>Paspalum</taxon>
    </lineage>
</organism>
<gene>
    <name evidence="1" type="ORF">U9M48_004335</name>
</gene>
<feature type="non-terminal residue" evidence="1">
    <location>
        <position position="1"/>
    </location>
</feature>
<evidence type="ECO:0000313" key="2">
    <source>
        <dbReference type="Proteomes" id="UP001341281"/>
    </source>
</evidence>